<organism evidence="1 2">
    <name type="scientific">Flagellimonas hymeniacidonis</name>
    <dbReference type="NCBI Taxonomy" id="2603628"/>
    <lineage>
        <taxon>Bacteria</taxon>
        <taxon>Pseudomonadati</taxon>
        <taxon>Bacteroidota</taxon>
        <taxon>Flavobacteriia</taxon>
        <taxon>Flavobacteriales</taxon>
        <taxon>Flavobacteriaceae</taxon>
        <taxon>Flagellimonas</taxon>
    </lineage>
</organism>
<dbReference type="EMBL" id="VRUR01000002">
    <property type="protein sequence ID" value="TXN35641.1"/>
    <property type="molecule type" value="Genomic_DNA"/>
</dbReference>
<evidence type="ECO:0000313" key="2">
    <source>
        <dbReference type="Proteomes" id="UP000321456"/>
    </source>
</evidence>
<protein>
    <recommendedName>
        <fullName evidence="3">Lipocalin-like domain-containing protein</fullName>
    </recommendedName>
</protein>
<evidence type="ECO:0000313" key="1">
    <source>
        <dbReference type="EMBL" id="TXN35641.1"/>
    </source>
</evidence>
<reference evidence="1 2" key="1">
    <citation type="submission" date="2019-08" db="EMBL/GenBank/DDBJ databases">
        <title>Professor.</title>
        <authorList>
            <person name="Park J.S."/>
        </authorList>
    </citation>
    <scope>NUCLEOTIDE SEQUENCE [LARGE SCALE GENOMIC DNA]</scope>
    <source>
        <strain evidence="1 2">176CP5-101</strain>
    </source>
</reference>
<sequence>MNCQAAVILHRSDEVDILKDVKATFASIYYLIQNLTVEKFIITILCFITLTACSNSDNEPKDDILSGVWNVQNISGGFVGMNQDFEEETITWTFNASDSKLTVVNNNVLVDVIYDGLDSGSYPYSIIEVDDENFLEINGQEFAGISFVNSQLLLDQNKMSTGTGADGFVLLFNSERDL</sequence>
<dbReference type="AlphaFoldDB" id="A0A5C8V2T5"/>
<evidence type="ECO:0008006" key="3">
    <source>
        <dbReference type="Google" id="ProtNLM"/>
    </source>
</evidence>
<comment type="caution">
    <text evidence="1">The sequence shown here is derived from an EMBL/GenBank/DDBJ whole genome shotgun (WGS) entry which is preliminary data.</text>
</comment>
<dbReference type="RefSeq" id="WP_147744373.1">
    <property type="nucleotide sequence ID" value="NZ_VRUR01000002.1"/>
</dbReference>
<name>A0A5C8V2T5_9FLAO</name>
<proteinExistence type="predicted"/>
<dbReference type="Proteomes" id="UP000321456">
    <property type="component" value="Unassembled WGS sequence"/>
</dbReference>
<accession>A0A5C8V2T5</accession>
<keyword evidence="2" id="KW-1185">Reference proteome</keyword>
<gene>
    <name evidence="1" type="ORF">FVB32_13765</name>
</gene>